<evidence type="ECO:0000313" key="2">
    <source>
        <dbReference type="EMBL" id="GAA2391659.1"/>
    </source>
</evidence>
<keyword evidence="3" id="KW-1185">Reference proteome</keyword>
<protein>
    <recommendedName>
        <fullName evidence="4">Vegetative cell wall protein gp1</fullName>
    </recommendedName>
</protein>
<evidence type="ECO:0008006" key="4">
    <source>
        <dbReference type="Google" id="ProtNLM"/>
    </source>
</evidence>
<gene>
    <name evidence="2" type="ORF">GCM10010420_14880</name>
</gene>
<reference evidence="3" key="1">
    <citation type="journal article" date="2019" name="Int. J. Syst. Evol. Microbiol.">
        <title>The Global Catalogue of Microorganisms (GCM) 10K type strain sequencing project: providing services to taxonomists for standard genome sequencing and annotation.</title>
        <authorList>
            <consortium name="The Broad Institute Genomics Platform"/>
            <consortium name="The Broad Institute Genome Sequencing Center for Infectious Disease"/>
            <person name="Wu L."/>
            <person name="Ma J."/>
        </authorList>
    </citation>
    <scope>NUCLEOTIDE SEQUENCE [LARGE SCALE GENOMIC DNA]</scope>
    <source>
        <strain evidence="3">JCM 6921</strain>
    </source>
</reference>
<dbReference type="Proteomes" id="UP001500058">
    <property type="component" value="Unassembled WGS sequence"/>
</dbReference>
<evidence type="ECO:0000313" key="3">
    <source>
        <dbReference type="Proteomes" id="UP001500058"/>
    </source>
</evidence>
<keyword evidence="1" id="KW-1133">Transmembrane helix</keyword>
<name>A0ABP5V0D5_9ACTN</name>
<feature type="transmembrane region" description="Helical" evidence="1">
    <location>
        <begin position="16"/>
        <end position="37"/>
    </location>
</feature>
<organism evidence="2 3">
    <name type="scientific">Streptomyces glaucosporus</name>
    <dbReference type="NCBI Taxonomy" id="284044"/>
    <lineage>
        <taxon>Bacteria</taxon>
        <taxon>Bacillati</taxon>
        <taxon>Actinomycetota</taxon>
        <taxon>Actinomycetes</taxon>
        <taxon>Kitasatosporales</taxon>
        <taxon>Streptomycetaceae</taxon>
        <taxon>Streptomyces</taxon>
    </lineage>
</organism>
<comment type="caution">
    <text evidence="2">The sequence shown here is derived from an EMBL/GenBank/DDBJ whole genome shotgun (WGS) entry which is preliminary data.</text>
</comment>
<keyword evidence="1" id="KW-0812">Transmembrane</keyword>
<feature type="transmembrane region" description="Helical" evidence="1">
    <location>
        <begin position="221"/>
        <end position="239"/>
    </location>
</feature>
<dbReference type="EMBL" id="BAAATJ010000004">
    <property type="protein sequence ID" value="GAA2391659.1"/>
    <property type="molecule type" value="Genomic_DNA"/>
</dbReference>
<sequence length="320" mass="34757">MDTFLRQLGQKLAEQWLSLLVLPGALHLAVAATARVLGHRHALDPAWLATRITEWAGSSAAARSGGQVLLLAAVLAGAAAVGLAARALGAGLEGAVLAADWRAWPFAARHWAARRTNRRRQRWIRRAQRYEAACDDAAARLAAGDPPDPAPRISAYQALLAIAPDLPDRPTWTGDRIHATATRLQREYHLELAVLWPHLWFVLPEHARGELTAARQELSRATVLGGWALLYAPLAWWWWPAAPLALGIALTARRRTRAAADTYAELIEALVRLYTGELTVQLGIAEAAGRLTPAHGDALTASLSPLPPDTRIPDDRHPLP</sequence>
<proteinExistence type="predicted"/>
<keyword evidence="1" id="KW-0472">Membrane</keyword>
<feature type="transmembrane region" description="Helical" evidence="1">
    <location>
        <begin position="68"/>
        <end position="88"/>
    </location>
</feature>
<accession>A0ABP5V0D5</accession>
<evidence type="ECO:0000256" key="1">
    <source>
        <dbReference type="SAM" id="Phobius"/>
    </source>
</evidence>
<dbReference type="RefSeq" id="WP_344630058.1">
    <property type="nucleotide sequence ID" value="NZ_BAAATJ010000004.1"/>
</dbReference>